<protein>
    <recommendedName>
        <fullName evidence="1">Reverse transcriptase domain-containing protein</fullName>
    </recommendedName>
</protein>
<proteinExistence type="predicted"/>
<dbReference type="PANTHER" id="PTHR33116">
    <property type="entry name" value="REVERSE TRANSCRIPTASE ZINC-BINDING DOMAIN-CONTAINING PROTEIN-RELATED-RELATED"/>
    <property type="match status" value="1"/>
</dbReference>
<comment type="caution">
    <text evidence="2">The sequence shown here is derived from an EMBL/GenBank/DDBJ whole genome shotgun (WGS) entry which is preliminary data.</text>
</comment>
<dbReference type="SUPFAM" id="SSF56672">
    <property type="entry name" value="DNA/RNA polymerases"/>
    <property type="match status" value="1"/>
</dbReference>
<accession>A0AAW2CQK3</accession>
<dbReference type="EMBL" id="JAZDWU010000005">
    <property type="protein sequence ID" value="KAL0000357.1"/>
    <property type="molecule type" value="Genomic_DNA"/>
</dbReference>
<dbReference type="InterPro" id="IPR000477">
    <property type="entry name" value="RT_dom"/>
</dbReference>
<dbReference type="Pfam" id="PF13966">
    <property type="entry name" value="zf-RVT"/>
    <property type="match status" value="1"/>
</dbReference>
<reference evidence="2 3" key="1">
    <citation type="submission" date="2024-01" db="EMBL/GenBank/DDBJ databases">
        <title>A telomere-to-telomere, gap-free genome of sweet tea (Lithocarpus litseifolius).</title>
        <authorList>
            <person name="Zhou J."/>
        </authorList>
    </citation>
    <scope>NUCLEOTIDE SEQUENCE [LARGE SCALE GENOMIC DNA]</scope>
    <source>
        <strain evidence="2">Zhou-2022a</strain>
        <tissue evidence="2">Leaf</tissue>
    </source>
</reference>
<evidence type="ECO:0000313" key="2">
    <source>
        <dbReference type="EMBL" id="KAL0000357.1"/>
    </source>
</evidence>
<sequence>MEIFANFHSQAVFEKSLNATFIALIPKKVDAVNVRDLRPISLVGSIYKIISKLLANRLRMVISGIISESQNAFVLDRQILDSVLIANECLDNRLKARIPGVLCKLDVEKAFDHVSWDFLLYMLLRCGFSEKWRKWIMFCISTVRFSILINGSSKDFFGSSRGLRQGDPLSPLLFAIVMEALSRLLDGAVLAGRISGFSVGSRSHTPLLVTHLLFADDTLIFCDASATQVEYLREILASFEAVSGLHINLAKSELVPVGEVANMEELVALLGCCQSSLPMTYLGLPLGAKFKDRAIWNAILERMVRRLTSWKRLYLSKGCKITLIKSTLSSLPTYFLSLFPIPVDIAIRIERLQRNFLWGGIDESPKFRLVNWAQVCSPLQSGGLGIRNLRAFNQALLAKWLWRYGREATHLWRRVIETKYGNDWGGWCTNEVSNPYGVSLWRTIRQGWPVFSKSIHFEVGVGDRIKFWHHRWCGSCTLREAFPELYNISCNKESSIADIMHFPNQRLHWDLLFSRAPQDWETEHFFIFLDLIYSLPLNGEGQDKLCWKSTGNKNFKVSEFYLSLSSSLVLSFPWKPVWRSKVPPRVAFFSWTASLGKILTTNNLWYKGVSVVDWCYMCKMSGESVNHLLLHCPIAYDLWSMVWALFGLHWVMPFGVSDLFSCWQGSLGRHHSIVLWRAVPHCVLWCIWRERNSRCFKGKERSTSDLKSLLLYTLLEWSSSFNLPCSNLLELLDLCNFCV</sequence>
<evidence type="ECO:0000259" key="1">
    <source>
        <dbReference type="PROSITE" id="PS50878"/>
    </source>
</evidence>
<feature type="domain" description="Reverse transcriptase" evidence="1">
    <location>
        <begin position="6"/>
        <end position="286"/>
    </location>
</feature>
<gene>
    <name evidence="2" type="ORF">SO802_014138</name>
</gene>
<dbReference type="Proteomes" id="UP001459277">
    <property type="component" value="Unassembled WGS sequence"/>
</dbReference>
<dbReference type="PANTHER" id="PTHR33116:SF78">
    <property type="entry name" value="OS12G0587133 PROTEIN"/>
    <property type="match status" value="1"/>
</dbReference>
<evidence type="ECO:0000313" key="3">
    <source>
        <dbReference type="Proteomes" id="UP001459277"/>
    </source>
</evidence>
<dbReference type="AlphaFoldDB" id="A0AAW2CQK3"/>
<dbReference type="PROSITE" id="PS50878">
    <property type="entry name" value="RT_POL"/>
    <property type="match status" value="1"/>
</dbReference>
<dbReference type="InterPro" id="IPR026960">
    <property type="entry name" value="RVT-Znf"/>
</dbReference>
<dbReference type="CDD" id="cd01650">
    <property type="entry name" value="RT_nLTR_like"/>
    <property type="match status" value="1"/>
</dbReference>
<organism evidence="2 3">
    <name type="scientific">Lithocarpus litseifolius</name>
    <dbReference type="NCBI Taxonomy" id="425828"/>
    <lineage>
        <taxon>Eukaryota</taxon>
        <taxon>Viridiplantae</taxon>
        <taxon>Streptophyta</taxon>
        <taxon>Embryophyta</taxon>
        <taxon>Tracheophyta</taxon>
        <taxon>Spermatophyta</taxon>
        <taxon>Magnoliopsida</taxon>
        <taxon>eudicotyledons</taxon>
        <taxon>Gunneridae</taxon>
        <taxon>Pentapetalae</taxon>
        <taxon>rosids</taxon>
        <taxon>fabids</taxon>
        <taxon>Fagales</taxon>
        <taxon>Fagaceae</taxon>
        <taxon>Lithocarpus</taxon>
    </lineage>
</organism>
<dbReference type="Pfam" id="PF00078">
    <property type="entry name" value="RVT_1"/>
    <property type="match status" value="1"/>
</dbReference>
<keyword evidence="3" id="KW-1185">Reference proteome</keyword>
<dbReference type="InterPro" id="IPR043502">
    <property type="entry name" value="DNA/RNA_pol_sf"/>
</dbReference>
<name>A0AAW2CQK3_9ROSI</name>